<evidence type="ECO:0008006" key="9">
    <source>
        <dbReference type="Google" id="ProtNLM"/>
    </source>
</evidence>
<dbReference type="InterPro" id="IPR050615">
    <property type="entry name" value="ATP-dep_DNA_Helicase"/>
</dbReference>
<dbReference type="EMBL" id="LVEA01000001">
    <property type="protein sequence ID" value="KYL05251.1"/>
    <property type="molecule type" value="Genomic_DNA"/>
</dbReference>
<dbReference type="GO" id="GO:0004386">
    <property type="term" value="F:helicase activity"/>
    <property type="evidence" value="ECO:0007669"/>
    <property type="project" value="UniProtKB-KW"/>
</dbReference>
<dbReference type="Proteomes" id="UP000075816">
    <property type="component" value="Unassembled WGS sequence"/>
</dbReference>
<dbReference type="PANTHER" id="PTHR11274">
    <property type="entry name" value="RAD25/XP-B DNA REPAIR HELICASE"/>
    <property type="match status" value="1"/>
</dbReference>
<dbReference type="PROSITE" id="PS51194">
    <property type="entry name" value="HELICASE_CTER"/>
    <property type="match status" value="1"/>
</dbReference>
<dbReference type="InterPro" id="IPR006935">
    <property type="entry name" value="Helicase/UvrB_N"/>
</dbReference>
<evidence type="ECO:0000256" key="4">
    <source>
        <dbReference type="ARBA" id="ARBA00022840"/>
    </source>
</evidence>
<dbReference type="GO" id="GO:0005524">
    <property type="term" value="F:ATP binding"/>
    <property type="evidence" value="ECO:0007669"/>
    <property type="project" value="UniProtKB-KW"/>
</dbReference>
<evidence type="ECO:0000256" key="3">
    <source>
        <dbReference type="ARBA" id="ARBA00022806"/>
    </source>
</evidence>
<evidence type="ECO:0000256" key="2">
    <source>
        <dbReference type="ARBA" id="ARBA00022801"/>
    </source>
</evidence>
<dbReference type="InterPro" id="IPR014001">
    <property type="entry name" value="Helicase_ATP-bd"/>
</dbReference>
<keyword evidence="3" id="KW-0347">Helicase</keyword>
<dbReference type="GO" id="GO:0016787">
    <property type="term" value="F:hydrolase activity"/>
    <property type="evidence" value="ECO:0007669"/>
    <property type="project" value="UniProtKB-KW"/>
</dbReference>
<accession>A0A162J707</accession>
<dbReference type="RefSeq" id="WP_062680750.1">
    <property type="nucleotide sequence ID" value="NZ_CAXOVC010000002.1"/>
</dbReference>
<organism evidence="7 8">
    <name type="scientific">Fusobacterium necrophorum subsp. funduliforme</name>
    <dbReference type="NCBI Taxonomy" id="143387"/>
    <lineage>
        <taxon>Bacteria</taxon>
        <taxon>Fusobacteriati</taxon>
        <taxon>Fusobacteriota</taxon>
        <taxon>Fusobacteriia</taxon>
        <taxon>Fusobacteriales</taxon>
        <taxon>Fusobacteriaceae</taxon>
        <taxon>Fusobacterium</taxon>
    </lineage>
</organism>
<evidence type="ECO:0000313" key="8">
    <source>
        <dbReference type="Proteomes" id="UP000075816"/>
    </source>
</evidence>
<sequence length="585" mass="69840">MKIIRDTHLYLVPENAYEQSKIENLLMKECIYPNPKYLQNKKRKYTYFSKEPKFIITYDTQRFIHTEENSNKITLKKFKVNKGNYFIYTKIQEMFPVKIIDKRVSHEIQIESTASPRDDEQKRAIETISCFRFNYGVLESGTGTGKTFMATQLMCNFKEKTLVLVDMNLLIEQFIDSILKFTNMQEEEIGIIRGEEINYQNKKIIIATMQTLSRKIDIMKELAEEIGFIVQDECQIASCETIQEILKHFKPRYMLGLSGTPYRDDHMDFLIREAIGPIIYTSNKKFMIEQGSIIVPILRPIFLKCDRLYQQHIEGETELEFRGVVEKYYNDPNTIKKISQFILKFYDTDSQLIICKEKKLVDTYFYTLLEMKYPELKSQAGYYKNKKIKELEREILKRQGRDSKRSQDEIKRFQNKINILENTPWYNIEEMKKNPKFHSIYRFTGNLKKPERDALAEKIENGEIKILLVTTTADKAVSFDRLSICHLLFSTRERNNTIQRVGRCCRNHKMKNKAIIFDYIYDHYMAFYQFFNKKENCRLNAFKQSTKIHPSIVEFCNLMSDRYKYQRYDKKAWKKLEKLYVIEVV</sequence>
<gene>
    <name evidence="7" type="ORF">A2J07_00520</name>
</gene>
<dbReference type="PANTHER" id="PTHR11274:SF0">
    <property type="entry name" value="GENERAL TRANSCRIPTION AND DNA REPAIR FACTOR IIH HELICASE SUBUNIT XPB"/>
    <property type="match status" value="1"/>
</dbReference>
<keyword evidence="1" id="KW-0547">Nucleotide-binding</keyword>
<dbReference type="Pfam" id="PF04851">
    <property type="entry name" value="ResIII"/>
    <property type="match status" value="1"/>
</dbReference>
<reference evidence="7 8" key="1">
    <citation type="submission" date="2016-03" db="EMBL/GenBank/DDBJ databases">
        <title>Comparative genomics of human isolates of Fusobacterium necrophorum.</title>
        <authorList>
            <person name="Jensen A."/>
            <person name="Bank S."/>
            <person name="Andersen P.S."/>
            <person name="Kristensen L.H."/>
            <person name="Prag J."/>
        </authorList>
    </citation>
    <scope>NUCLEOTIDE SEQUENCE [LARGE SCALE GENOMIC DNA]</scope>
    <source>
        <strain evidence="7 8">LS_1264</strain>
    </source>
</reference>
<keyword evidence="4" id="KW-0067">ATP-binding</keyword>
<dbReference type="PROSITE" id="PS51192">
    <property type="entry name" value="HELICASE_ATP_BIND_1"/>
    <property type="match status" value="1"/>
</dbReference>
<evidence type="ECO:0000313" key="7">
    <source>
        <dbReference type="EMBL" id="KYL05251.1"/>
    </source>
</evidence>
<dbReference type="AlphaFoldDB" id="A0A162J707"/>
<dbReference type="InterPro" id="IPR027417">
    <property type="entry name" value="P-loop_NTPase"/>
</dbReference>
<dbReference type="SMART" id="SM00487">
    <property type="entry name" value="DEXDc"/>
    <property type="match status" value="1"/>
</dbReference>
<dbReference type="Pfam" id="PF00271">
    <property type="entry name" value="Helicase_C"/>
    <property type="match status" value="1"/>
</dbReference>
<proteinExistence type="predicted"/>
<dbReference type="Gene3D" id="3.40.50.300">
    <property type="entry name" value="P-loop containing nucleotide triphosphate hydrolases"/>
    <property type="match status" value="2"/>
</dbReference>
<evidence type="ECO:0000259" key="5">
    <source>
        <dbReference type="PROSITE" id="PS51192"/>
    </source>
</evidence>
<feature type="domain" description="Helicase C-terminal" evidence="6">
    <location>
        <begin position="387"/>
        <end position="554"/>
    </location>
</feature>
<dbReference type="GO" id="GO:0003677">
    <property type="term" value="F:DNA binding"/>
    <property type="evidence" value="ECO:0007669"/>
    <property type="project" value="InterPro"/>
</dbReference>
<feature type="domain" description="Helicase ATP-binding" evidence="5">
    <location>
        <begin position="127"/>
        <end position="279"/>
    </location>
</feature>
<keyword evidence="2" id="KW-0378">Hydrolase</keyword>
<name>A0A162J707_9FUSO</name>
<dbReference type="SMART" id="SM00490">
    <property type="entry name" value="HELICc"/>
    <property type="match status" value="1"/>
</dbReference>
<comment type="caution">
    <text evidence="7">The sequence shown here is derived from an EMBL/GenBank/DDBJ whole genome shotgun (WGS) entry which is preliminary data.</text>
</comment>
<dbReference type="InterPro" id="IPR001650">
    <property type="entry name" value="Helicase_C-like"/>
</dbReference>
<protein>
    <recommendedName>
        <fullName evidence="9">Helicase ATP-binding domain-containing protein</fullName>
    </recommendedName>
</protein>
<dbReference type="SUPFAM" id="SSF52540">
    <property type="entry name" value="P-loop containing nucleoside triphosphate hydrolases"/>
    <property type="match status" value="2"/>
</dbReference>
<evidence type="ECO:0000256" key="1">
    <source>
        <dbReference type="ARBA" id="ARBA00022741"/>
    </source>
</evidence>
<evidence type="ECO:0000259" key="6">
    <source>
        <dbReference type="PROSITE" id="PS51194"/>
    </source>
</evidence>